<dbReference type="VEuPathDB" id="FungiDB:PV09_04125"/>
<dbReference type="InParanoid" id="A0A0D1YWB2"/>
<protein>
    <submittedName>
        <fullName evidence="2">Uncharacterized protein</fullName>
    </submittedName>
</protein>
<proteinExistence type="predicted"/>
<feature type="compositionally biased region" description="Polar residues" evidence="1">
    <location>
        <begin position="33"/>
        <end position="42"/>
    </location>
</feature>
<dbReference type="Proteomes" id="UP000053259">
    <property type="component" value="Unassembled WGS sequence"/>
</dbReference>
<dbReference type="RefSeq" id="XP_016214831.1">
    <property type="nucleotide sequence ID" value="XM_016357427.1"/>
</dbReference>
<organism evidence="2 3">
    <name type="scientific">Verruconis gallopava</name>
    <dbReference type="NCBI Taxonomy" id="253628"/>
    <lineage>
        <taxon>Eukaryota</taxon>
        <taxon>Fungi</taxon>
        <taxon>Dikarya</taxon>
        <taxon>Ascomycota</taxon>
        <taxon>Pezizomycotina</taxon>
        <taxon>Dothideomycetes</taxon>
        <taxon>Pleosporomycetidae</taxon>
        <taxon>Venturiales</taxon>
        <taxon>Sympoventuriaceae</taxon>
        <taxon>Verruconis</taxon>
    </lineage>
</organism>
<dbReference type="EMBL" id="KN847539">
    <property type="protein sequence ID" value="KIW04962.1"/>
    <property type="molecule type" value="Genomic_DNA"/>
</dbReference>
<evidence type="ECO:0000256" key="1">
    <source>
        <dbReference type="SAM" id="MobiDB-lite"/>
    </source>
</evidence>
<keyword evidence="3" id="KW-1185">Reference proteome</keyword>
<accession>A0A0D1YWB2</accession>
<gene>
    <name evidence="2" type="ORF">PV09_04125</name>
</gene>
<evidence type="ECO:0000313" key="2">
    <source>
        <dbReference type="EMBL" id="KIW04962.1"/>
    </source>
</evidence>
<dbReference type="HOGENOM" id="CLU_894880_0_0_1"/>
<sequence>MAANNEPVTSDSDDSSNIPVIENEAEGVKLTPHTESTGNTTKPSRKAAVRTAPRTGRPRRGTVERTSRKRSVAFVAELDEVRIIGENSTVSLPVGRPTESHSGQSLAQGAHCKTSNYAEGRGDVFGLEDVPRRKELLRALAEINTLQEASATLHLGTAIQIPGPSSPFVSFRDAHSTIEFSVLRSRLGPDVLAAIEAREAAVVDLQWATAAAIWLYVSFLRLGAICETPLHGWEQLCEAYPPLREDSYLNNALLAAVSLAKEVDDERFERCVVTELARVVRAGLGRLAAEGFRADEGMDVDDSDYVPHETE</sequence>
<name>A0A0D1YWB2_9PEZI</name>
<dbReference type="AlphaFoldDB" id="A0A0D1YWB2"/>
<evidence type="ECO:0000313" key="3">
    <source>
        <dbReference type="Proteomes" id="UP000053259"/>
    </source>
</evidence>
<dbReference type="GeneID" id="27312098"/>
<reference evidence="2 3" key="1">
    <citation type="submission" date="2015-01" db="EMBL/GenBank/DDBJ databases">
        <title>The Genome Sequence of Ochroconis gallopava CBS43764.</title>
        <authorList>
            <consortium name="The Broad Institute Genomics Platform"/>
            <person name="Cuomo C."/>
            <person name="de Hoog S."/>
            <person name="Gorbushina A."/>
            <person name="Stielow B."/>
            <person name="Teixiera M."/>
            <person name="Abouelleil A."/>
            <person name="Chapman S.B."/>
            <person name="Priest M."/>
            <person name="Young S.K."/>
            <person name="Wortman J."/>
            <person name="Nusbaum C."/>
            <person name="Birren B."/>
        </authorList>
    </citation>
    <scope>NUCLEOTIDE SEQUENCE [LARGE SCALE GENOMIC DNA]</scope>
    <source>
        <strain evidence="2 3">CBS 43764</strain>
    </source>
</reference>
<feature type="compositionally biased region" description="Polar residues" evidence="1">
    <location>
        <begin position="1"/>
        <end position="18"/>
    </location>
</feature>
<feature type="region of interest" description="Disordered" evidence="1">
    <location>
        <begin position="1"/>
        <end position="68"/>
    </location>
</feature>